<dbReference type="Proteomes" id="UP000286268">
    <property type="component" value="Chromosome"/>
</dbReference>
<dbReference type="OrthoDB" id="9808584at2"/>
<evidence type="ECO:0000313" key="2">
    <source>
        <dbReference type="EMBL" id="QAA30909.1"/>
    </source>
</evidence>
<name>A0A410DPA3_9CLOT</name>
<dbReference type="Pfam" id="PF22746">
    <property type="entry name" value="SHOCT-like_DUF2089-C"/>
    <property type="match status" value="1"/>
</dbReference>
<accession>A0A410DPA3</accession>
<proteinExistence type="predicted"/>
<organism evidence="2 3">
    <name type="scientific">Clostridium manihotivorum</name>
    <dbReference type="NCBI Taxonomy" id="2320868"/>
    <lineage>
        <taxon>Bacteria</taxon>
        <taxon>Bacillati</taxon>
        <taxon>Bacillota</taxon>
        <taxon>Clostridia</taxon>
        <taxon>Eubacteriales</taxon>
        <taxon>Clostridiaceae</taxon>
        <taxon>Clostridium</taxon>
    </lineage>
</organism>
<dbReference type="AlphaFoldDB" id="A0A410DPA3"/>
<keyword evidence="3" id="KW-1185">Reference proteome</keyword>
<reference evidence="2 3" key="1">
    <citation type="submission" date="2018-01" db="EMBL/GenBank/DDBJ databases">
        <title>Genome Sequencing and Assembly of Anaerobacter polyendosporus strain CT4.</title>
        <authorList>
            <person name="Tachaapaikoon C."/>
            <person name="Sutheeworapong S."/>
            <person name="Jenjaroenpun P."/>
            <person name="Wongsurawat T."/>
            <person name="Nookeaw I."/>
            <person name="Cheawchanlertfa P."/>
            <person name="Kosugi A."/>
            <person name="Cheevadhanarak S."/>
            <person name="Ratanakhanokchai K."/>
        </authorList>
    </citation>
    <scope>NUCLEOTIDE SEQUENCE [LARGE SCALE GENOMIC DNA]</scope>
    <source>
        <strain evidence="2 3">CT4</strain>
    </source>
</reference>
<feature type="domain" description="YvlB/LiaX N-terminal" evidence="1">
    <location>
        <begin position="3"/>
        <end position="32"/>
    </location>
</feature>
<sequence length="148" mass="16588">MQEEVLRVLKMIEDGKIDAEKGAMLIDALKNNSLDSEEKFDVEEVTAESKVINSEELNPYVNNQCKSFDEKMLYVKVDSHDGDRVNVQLPMSFVKKVIEATGSIPIRAEGIDTKIDMEMLKSAIMNDISGKLVDIESHDGDKVLVIIE</sequence>
<evidence type="ECO:0000259" key="1">
    <source>
        <dbReference type="Pfam" id="PF22746"/>
    </source>
</evidence>
<protein>
    <recommendedName>
        <fullName evidence="1">YvlB/LiaX N-terminal domain-containing protein</fullName>
    </recommendedName>
</protein>
<dbReference type="EMBL" id="CP025746">
    <property type="protein sequence ID" value="QAA30909.1"/>
    <property type="molecule type" value="Genomic_DNA"/>
</dbReference>
<evidence type="ECO:0000313" key="3">
    <source>
        <dbReference type="Proteomes" id="UP000286268"/>
    </source>
</evidence>
<dbReference type="KEGG" id="cmah:C1I91_04090"/>
<dbReference type="InterPro" id="IPR053959">
    <property type="entry name" value="YvlB/LiaX_N"/>
</dbReference>
<dbReference type="RefSeq" id="WP_128211373.1">
    <property type="nucleotide sequence ID" value="NZ_CP025746.1"/>
</dbReference>
<gene>
    <name evidence="2" type="ORF">C1I91_04090</name>
</gene>